<evidence type="ECO:0000256" key="1">
    <source>
        <dbReference type="SAM" id="MobiDB-lite"/>
    </source>
</evidence>
<comment type="caution">
    <text evidence="3">The sequence shown here is derived from an EMBL/GenBank/DDBJ whole genome shotgun (WGS) entry which is preliminary data.</text>
</comment>
<feature type="region of interest" description="Disordered" evidence="1">
    <location>
        <begin position="1"/>
        <end position="35"/>
    </location>
</feature>
<reference evidence="4" key="1">
    <citation type="journal article" date="2019" name="Int. J. Syst. Evol. Microbiol.">
        <title>The Global Catalogue of Microorganisms (GCM) 10K type strain sequencing project: providing services to taxonomists for standard genome sequencing and annotation.</title>
        <authorList>
            <consortium name="The Broad Institute Genomics Platform"/>
            <consortium name="The Broad Institute Genome Sequencing Center for Infectious Disease"/>
            <person name="Wu L."/>
            <person name="Ma J."/>
        </authorList>
    </citation>
    <scope>NUCLEOTIDE SEQUENCE [LARGE SCALE GENOMIC DNA]</scope>
    <source>
        <strain evidence="4">TISTR 1514</strain>
    </source>
</reference>
<dbReference type="EMBL" id="JBHUNE010000007">
    <property type="protein sequence ID" value="MFD2758809.1"/>
    <property type="molecule type" value="Genomic_DNA"/>
</dbReference>
<organism evidence="3 4">
    <name type="scientific">Gulosibacter faecalis</name>
    <dbReference type="NCBI Taxonomy" id="272240"/>
    <lineage>
        <taxon>Bacteria</taxon>
        <taxon>Bacillati</taxon>
        <taxon>Actinomycetota</taxon>
        <taxon>Actinomycetes</taxon>
        <taxon>Micrococcales</taxon>
        <taxon>Microbacteriaceae</taxon>
        <taxon>Gulosibacter</taxon>
    </lineage>
</organism>
<sequence length="288" mass="31082">MPELPEHLRGHLTDSAGQPWAGRSFSENQWSNDDGTAPEALAQALEDFRTRRVPVTAVVDALRDTRLLIPLVAELGEEGENEAGVKVDKQADLSIVTVRAPDGRGIVPMFTSVAAMQAWNAEARPVPVGSRQAALAVVDEGSELIILDPGSETETAIRRPGVWAIARDVPYELPWQDERVIGFANAVLAANPELVSVDLVPGDVESRLAGPEVRLGLVFPHDVDETTVQGVIARVQASVAERPELVECVDTLELTPLRAAATPAPEDSIPSADTRPPKAGLFRRLRRR</sequence>
<dbReference type="RefSeq" id="WP_019619060.1">
    <property type="nucleotide sequence ID" value="NZ_JBHUNE010000007.1"/>
</dbReference>
<keyword evidence="4" id="KW-1185">Reference proteome</keyword>
<name>A0ABW5V2D5_9MICO</name>
<gene>
    <name evidence="3" type="ORF">ACFSW7_10520</name>
</gene>
<evidence type="ECO:0000313" key="3">
    <source>
        <dbReference type="EMBL" id="MFD2758809.1"/>
    </source>
</evidence>
<dbReference type="InterPro" id="IPR009839">
    <property type="entry name" value="SseB_N"/>
</dbReference>
<protein>
    <submittedName>
        <fullName evidence="3">SseB family protein</fullName>
    </submittedName>
</protein>
<dbReference type="Proteomes" id="UP001597492">
    <property type="component" value="Unassembled WGS sequence"/>
</dbReference>
<feature type="region of interest" description="Disordered" evidence="1">
    <location>
        <begin position="259"/>
        <end position="288"/>
    </location>
</feature>
<evidence type="ECO:0000259" key="2">
    <source>
        <dbReference type="Pfam" id="PF07179"/>
    </source>
</evidence>
<evidence type="ECO:0000313" key="4">
    <source>
        <dbReference type="Proteomes" id="UP001597492"/>
    </source>
</evidence>
<feature type="compositionally biased region" description="Basic and acidic residues" evidence="1">
    <location>
        <begin position="1"/>
        <end position="12"/>
    </location>
</feature>
<proteinExistence type="predicted"/>
<dbReference type="Pfam" id="PF07179">
    <property type="entry name" value="SseB"/>
    <property type="match status" value="1"/>
</dbReference>
<feature type="domain" description="SseB protein N-terminal" evidence="2">
    <location>
        <begin position="41"/>
        <end position="164"/>
    </location>
</feature>
<feature type="compositionally biased region" description="Polar residues" evidence="1">
    <location>
        <begin position="25"/>
        <end position="34"/>
    </location>
</feature>
<accession>A0ABW5V2D5</accession>